<dbReference type="Proteomes" id="UP000310017">
    <property type="component" value="Chromosome"/>
</dbReference>
<dbReference type="PROSITE" id="PS51257">
    <property type="entry name" value="PROKAR_LIPOPROTEIN"/>
    <property type="match status" value="1"/>
</dbReference>
<name>A0A5B7SXS5_9FLAO</name>
<feature type="signal peptide" evidence="1">
    <location>
        <begin position="1"/>
        <end position="22"/>
    </location>
</feature>
<dbReference type="KEGG" id="asag:FGM00_16300"/>
<dbReference type="AlphaFoldDB" id="A0A5B7SXS5"/>
<keyword evidence="1" id="KW-0732">Signal</keyword>
<feature type="chain" id="PRO_5022758606" description="Lipocalin-like domain-containing protein" evidence="1">
    <location>
        <begin position="23"/>
        <end position="157"/>
    </location>
</feature>
<dbReference type="OrthoDB" id="9961979at2"/>
<protein>
    <recommendedName>
        <fullName evidence="4">Lipocalin-like domain-containing protein</fullName>
    </recommendedName>
</protein>
<dbReference type="EMBL" id="CP040710">
    <property type="protein sequence ID" value="QCX01594.1"/>
    <property type="molecule type" value="Genomic_DNA"/>
</dbReference>
<evidence type="ECO:0008006" key="4">
    <source>
        <dbReference type="Google" id="ProtNLM"/>
    </source>
</evidence>
<accession>A0A5B7SXS5</accession>
<organism evidence="2 3">
    <name type="scientific">Aggregatimonas sangjinii</name>
    <dbReference type="NCBI Taxonomy" id="2583587"/>
    <lineage>
        <taxon>Bacteria</taxon>
        <taxon>Pseudomonadati</taxon>
        <taxon>Bacteroidota</taxon>
        <taxon>Flavobacteriia</taxon>
        <taxon>Flavobacteriales</taxon>
        <taxon>Flavobacteriaceae</taxon>
        <taxon>Aggregatimonas</taxon>
    </lineage>
</organism>
<proteinExistence type="predicted"/>
<reference evidence="2 3" key="1">
    <citation type="submission" date="2019-05" db="EMBL/GenBank/DDBJ databases">
        <title>Genome sequencing of F202Z8.</title>
        <authorList>
            <person name="Kwon Y.M."/>
        </authorList>
    </citation>
    <scope>NUCLEOTIDE SEQUENCE [LARGE SCALE GENOMIC DNA]</scope>
    <source>
        <strain evidence="2 3">F202Z8</strain>
    </source>
</reference>
<evidence type="ECO:0000256" key="1">
    <source>
        <dbReference type="SAM" id="SignalP"/>
    </source>
</evidence>
<keyword evidence="3" id="KW-1185">Reference proteome</keyword>
<gene>
    <name evidence="2" type="ORF">FGM00_16300</name>
</gene>
<dbReference type="RefSeq" id="WP_138853931.1">
    <property type="nucleotide sequence ID" value="NZ_CP040710.1"/>
</dbReference>
<sequence>MKKYSILSILILSLILSASCSVEELLKEEPGNVEQLTSNSPWTFNSFELAWATKTETDTITDQEIENEVNDSYKNLEFTFNSDGTGLTTIRNSEEESLTWTWFFDGNDKLCFDGVCGTDSFTNVKLSENNFSFDLTAGAPSNTEGEKIIYSGRYTFN</sequence>
<evidence type="ECO:0000313" key="3">
    <source>
        <dbReference type="Proteomes" id="UP000310017"/>
    </source>
</evidence>
<evidence type="ECO:0000313" key="2">
    <source>
        <dbReference type="EMBL" id="QCX01594.1"/>
    </source>
</evidence>